<keyword evidence="1" id="KW-0479">Metal-binding</keyword>
<accession>A0A381YT65</accession>
<proteinExistence type="predicted"/>
<reference evidence="2" key="1">
    <citation type="submission" date="2018-05" db="EMBL/GenBank/DDBJ databases">
        <authorList>
            <person name="Lanie J.A."/>
            <person name="Ng W.-L."/>
            <person name="Kazmierczak K.M."/>
            <person name="Andrzejewski T.M."/>
            <person name="Davidsen T.M."/>
            <person name="Wayne K.J."/>
            <person name="Tettelin H."/>
            <person name="Glass J.I."/>
            <person name="Rusch D."/>
            <person name="Podicherti R."/>
            <person name="Tsui H.-C.T."/>
            <person name="Winkler M.E."/>
        </authorList>
    </citation>
    <scope>NUCLEOTIDE SEQUENCE</scope>
</reference>
<dbReference type="GO" id="GO:0046872">
    <property type="term" value="F:metal ion binding"/>
    <property type="evidence" value="ECO:0007669"/>
    <property type="project" value="UniProtKB-KW"/>
</dbReference>
<gene>
    <name evidence="2" type="ORF">METZ01_LOCUS132597</name>
</gene>
<sequence length="116" mass="12187">MVAGLALLLASCGGTDGSGTVSVAEDGLLRVVAYDRQDFDADRYEASAGEIDIELVLDGFLAHTLVVEGLEAELRLEVGDDKVDSGTLTLAPGRYILYCDLAGHRSSGMEARLLVA</sequence>
<dbReference type="InterPro" id="IPR008972">
    <property type="entry name" value="Cupredoxin"/>
</dbReference>
<evidence type="ECO:0000256" key="1">
    <source>
        <dbReference type="ARBA" id="ARBA00022723"/>
    </source>
</evidence>
<dbReference type="Gene3D" id="2.60.40.420">
    <property type="entry name" value="Cupredoxins - blue copper proteins"/>
    <property type="match status" value="1"/>
</dbReference>
<dbReference type="EMBL" id="UINC01018905">
    <property type="protein sequence ID" value="SVA79743.1"/>
    <property type="molecule type" value="Genomic_DNA"/>
</dbReference>
<evidence type="ECO:0008006" key="3">
    <source>
        <dbReference type="Google" id="ProtNLM"/>
    </source>
</evidence>
<dbReference type="AlphaFoldDB" id="A0A381YT65"/>
<dbReference type="PROSITE" id="PS00079">
    <property type="entry name" value="MULTICOPPER_OXIDASE1"/>
    <property type="match status" value="1"/>
</dbReference>
<dbReference type="SUPFAM" id="SSF49503">
    <property type="entry name" value="Cupredoxins"/>
    <property type="match status" value="1"/>
</dbReference>
<protein>
    <recommendedName>
        <fullName evidence="3">EfeO-type cupredoxin-like domain-containing protein</fullName>
    </recommendedName>
</protein>
<organism evidence="2">
    <name type="scientific">marine metagenome</name>
    <dbReference type="NCBI Taxonomy" id="408172"/>
    <lineage>
        <taxon>unclassified sequences</taxon>
        <taxon>metagenomes</taxon>
        <taxon>ecological metagenomes</taxon>
    </lineage>
</organism>
<name>A0A381YT65_9ZZZZ</name>
<evidence type="ECO:0000313" key="2">
    <source>
        <dbReference type="EMBL" id="SVA79743.1"/>
    </source>
</evidence>
<dbReference type="InterPro" id="IPR033138">
    <property type="entry name" value="Cu_oxidase_CS"/>
</dbReference>